<dbReference type="EMBL" id="JARKIB010000247">
    <property type="protein sequence ID" value="KAJ7719841.1"/>
    <property type="molecule type" value="Genomic_DNA"/>
</dbReference>
<keyword evidence="1" id="KW-0175">Coiled coil</keyword>
<gene>
    <name evidence="2" type="ORF">B0H16DRAFT_1739180</name>
</gene>
<dbReference type="Proteomes" id="UP001215598">
    <property type="component" value="Unassembled WGS sequence"/>
</dbReference>
<sequence>MTRIILEAERIRAAELDAQILDLERSLSTLRAQKTMVQERLDSYKYPVLTLPNEIVSEIFVHSLPVYPECPPLTGGLSPTNLTHICRKWREVARNNPMLWRAVRLCFSTLPRQAQELDMYLDMSGCCPLSIDTERPRNVVYSPPTAHAGSTSDLTASICLTIAFLNLDTRCPSSATYTYRVTLSGCVVNAFILPSAQLTSLTLRLVYPSECTPILQQTTNLIHCRLDILTPEASEDELEADITLPCLESYRLDLGSHPDFFEILVVPALRSLEIPEECLGVNPIDTLTSFIAKSGCKPGQIFITGPRNFMRDTYRKAFPSERCLQNSRDLKISTIHYMLSHLQTYRAHAADLDAQMMDLERALSVLRAQRAVDQERLDSYKCPVLTVPNEILSEIFLHFTPPYPECPPLTGTLSPINLTHICRKWREISISYSYALEGYGILSGRHL</sequence>
<feature type="coiled-coil region" evidence="1">
    <location>
        <begin position="342"/>
        <end position="369"/>
    </location>
</feature>
<feature type="coiled-coil region" evidence="1">
    <location>
        <begin position="6"/>
        <end position="33"/>
    </location>
</feature>
<evidence type="ECO:0008006" key="4">
    <source>
        <dbReference type="Google" id="ProtNLM"/>
    </source>
</evidence>
<evidence type="ECO:0000313" key="2">
    <source>
        <dbReference type="EMBL" id="KAJ7719841.1"/>
    </source>
</evidence>
<keyword evidence="3" id="KW-1185">Reference proteome</keyword>
<evidence type="ECO:0000313" key="3">
    <source>
        <dbReference type="Proteomes" id="UP001215598"/>
    </source>
</evidence>
<organism evidence="2 3">
    <name type="scientific">Mycena metata</name>
    <dbReference type="NCBI Taxonomy" id="1033252"/>
    <lineage>
        <taxon>Eukaryota</taxon>
        <taxon>Fungi</taxon>
        <taxon>Dikarya</taxon>
        <taxon>Basidiomycota</taxon>
        <taxon>Agaricomycotina</taxon>
        <taxon>Agaricomycetes</taxon>
        <taxon>Agaricomycetidae</taxon>
        <taxon>Agaricales</taxon>
        <taxon>Marasmiineae</taxon>
        <taxon>Mycenaceae</taxon>
        <taxon>Mycena</taxon>
    </lineage>
</organism>
<accession>A0AAD7HFX5</accession>
<proteinExistence type="predicted"/>
<comment type="caution">
    <text evidence="2">The sequence shown here is derived from an EMBL/GenBank/DDBJ whole genome shotgun (WGS) entry which is preliminary data.</text>
</comment>
<dbReference type="AlphaFoldDB" id="A0AAD7HFX5"/>
<reference evidence="2" key="1">
    <citation type="submission" date="2023-03" db="EMBL/GenBank/DDBJ databases">
        <title>Massive genome expansion in bonnet fungi (Mycena s.s.) driven by repeated elements and novel gene families across ecological guilds.</title>
        <authorList>
            <consortium name="Lawrence Berkeley National Laboratory"/>
            <person name="Harder C.B."/>
            <person name="Miyauchi S."/>
            <person name="Viragh M."/>
            <person name="Kuo A."/>
            <person name="Thoen E."/>
            <person name="Andreopoulos B."/>
            <person name="Lu D."/>
            <person name="Skrede I."/>
            <person name="Drula E."/>
            <person name="Henrissat B."/>
            <person name="Morin E."/>
            <person name="Kohler A."/>
            <person name="Barry K."/>
            <person name="LaButti K."/>
            <person name="Morin E."/>
            <person name="Salamov A."/>
            <person name="Lipzen A."/>
            <person name="Mereny Z."/>
            <person name="Hegedus B."/>
            <person name="Baldrian P."/>
            <person name="Stursova M."/>
            <person name="Weitz H."/>
            <person name="Taylor A."/>
            <person name="Grigoriev I.V."/>
            <person name="Nagy L.G."/>
            <person name="Martin F."/>
            <person name="Kauserud H."/>
        </authorList>
    </citation>
    <scope>NUCLEOTIDE SEQUENCE</scope>
    <source>
        <strain evidence="2">CBHHK182m</strain>
    </source>
</reference>
<evidence type="ECO:0000256" key="1">
    <source>
        <dbReference type="SAM" id="Coils"/>
    </source>
</evidence>
<protein>
    <recommendedName>
        <fullName evidence="4">F-box domain-containing protein</fullName>
    </recommendedName>
</protein>
<name>A0AAD7HFX5_9AGAR</name>